<evidence type="ECO:0000313" key="4">
    <source>
        <dbReference type="RefSeq" id="XP_022735479.1"/>
    </source>
</evidence>
<evidence type="ECO:0000256" key="2">
    <source>
        <dbReference type="SAM" id="MobiDB-lite"/>
    </source>
</evidence>
<evidence type="ECO:0000313" key="3">
    <source>
        <dbReference type="Proteomes" id="UP000515121"/>
    </source>
</evidence>
<feature type="region of interest" description="Disordered" evidence="2">
    <location>
        <begin position="135"/>
        <end position="155"/>
    </location>
</feature>
<feature type="coiled-coil region" evidence="1">
    <location>
        <begin position="251"/>
        <end position="278"/>
    </location>
</feature>
<sequence>MQTHHHQQSESDVLSVSLQAFRSDVSNCLNQLLNSKPGSEILSLSWIQQCFELLSLINRAFAKLVVDMDYPMSSWEVASVDEYLSYSLHLLELLNSVSSSLSHLAHARLSFAHALSLLGNSPSLAIKHLKAIQPQSSSNDYKGHENKKDGDDKFSSRKERVVNEALMEIKNIGFWVCGVVLASLSGEAKPYLEIKQLIARFNSALLIDVDSCISDGIVDKGDVLLREVKELNTAAASLASALVSGKSSDAAMDLETRLGVFEKQLEALEKQVDNLFSEELADRNELLLLVRQGKQ</sequence>
<dbReference type="KEGG" id="dzi:111288751"/>
<keyword evidence="3" id="KW-1185">Reference proteome</keyword>
<organism evidence="3 4">
    <name type="scientific">Durio zibethinus</name>
    <name type="common">Durian</name>
    <dbReference type="NCBI Taxonomy" id="66656"/>
    <lineage>
        <taxon>Eukaryota</taxon>
        <taxon>Viridiplantae</taxon>
        <taxon>Streptophyta</taxon>
        <taxon>Embryophyta</taxon>
        <taxon>Tracheophyta</taxon>
        <taxon>Spermatophyta</taxon>
        <taxon>Magnoliopsida</taxon>
        <taxon>eudicotyledons</taxon>
        <taxon>Gunneridae</taxon>
        <taxon>Pentapetalae</taxon>
        <taxon>rosids</taxon>
        <taxon>malvids</taxon>
        <taxon>Malvales</taxon>
        <taxon>Malvaceae</taxon>
        <taxon>Helicteroideae</taxon>
        <taxon>Durio</taxon>
    </lineage>
</organism>
<accession>A0A6P5Y4Y6</accession>
<feature type="compositionally biased region" description="Basic and acidic residues" evidence="2">
    <location>
        <begin position="141"/>
        <end position="155"/>
    </location>
</feature>
<dbReference type="OrthoDB" id="985898at2759"/>
<gene>
    <name evidence="4" type="primary">LOC111288751</name>
</gene>
<protein>
    <submittedName>
        <fullName evidence="4">Protein BPS1, chloroplastic-like</fullName>
    </submittedName>
</protein>
<dbReference type="AlphaFoldDB" id="A0A6P5Y4Y6"/>
<proteinExistence type="predicted"/>
<name>A0A6P5Y4Y6_DURZI</name>
<keyword evidence="1" id="KW-0175">Coiled coil</keyword>
<dbReference type="RefSeq" id="XP_022735479.1">
    <property type="nucleotide sequence ID" value="XM_022879744.1"/>
</dbReference>
<dbReference type="GeneID" id="111288751"/>
<reference evidence="4" key="1">
    <citation type="submission" date="2025-08" db="UniProtKB">
        <authorList>
            <consortium name="RefSeq"/>
        </authorList>
    </citation>
    <scope>IDENTIFICATION</scope>
    <source>
        <tissue evidence="4">Fruit stalk</tissue>
    </source>
</reference>
<dbReference type="PANTHER" id="PTHR31509">
    <property type="entry name" value="BPS1-LIKE PROTEIN"/>
    <property type="match status" value="1"/>
</dbReference>
<evidence type="ECO:0000256" key="1">
    <source>
        <dbReference type="SAM" id="Coils"/>
    </source>
</evidence>
<dbReference type="Proteomes" id="UP000515121">
    <property type="component" value="Unplaced"/>
</dbReference>